<dbReference type="SUPFAM" id="SSF53383">
    <property type="entry name" value="PLP-dependent transferases"/>
    <property type="match status" value="1"/>
</dbReference>
<organism evidence="2 3">
    <name type="scientific">Plasmopara halstedii</name>
    <name type="common">Downy mildew of sunflower</name>
    <dbReference type="NCBI Taxonomy" id="4781"/>
    <lineage>
        <taxon>Eukaryota</taxon>
        <taxon>Sar</taxon>
        <taxon>Stramenopiles</taxon>
        <taxon>Oomycota</taxon>
        <taxon>Peronosporomycetes</taxon>
        <taxon>Peronosporales</taxon>
        <taxon>Peronosporaceae</taxon>
        <taxon>Plasmopara</taxon>
    </lineage>
</organism>
<protein>
    <recommendedName>
        <fullName evidence="1">Aminotransferase class V domain-containing protein</fullName>
    </recommendedName>
</protein>
<dbReference type="AlphaFoldDB" id="A0A0P1A704"/>
<evidence type="ECO:0000313" key="2">
    <source>
        <dbReference type="EMBL" id="CEG36424.1"/>
    </source>
</evidence>
<dbReference type="Proteomes" id="UP000054928">
    <property type="component" value="Unassembled WGS sequence"/>
</dbReference>
<dbReference type="PANTHER" id="PTHR43686">
    <property type="entry name" value="SULFURTRANSFERASE-RELATED"/>
    <property type="match status" value="1"/>
</dbReference>
<dbReference type="InterPro" id="IPR015421">
    <property type="entry name" value="PyrdxlP-dep_Trfase_major"/>
</dbReference>
<dbReference type="PANTHER" id="PTHR43686:SF1">
    <property type="entry name" value="AMINOTRAN_5 DOMAIN-CONTAINING PROTEIN"/>
    <property type="match status" value="1"/>
</dbReference>
<sequence>MAIRTPSQTTAFREEARAIIAKSVNARGSKDVVLFAGHGRTSAIQKLIKALGLNTSKRSRRRSKRPVVFTCPFEHDLNLLPRRESLAADFVEISDANDGGLDVKELERQLRLYSNRKLKIGIFTAATNLTGMLMDVDKISKLLHQFGALACWDYATGAPYMEIDMNPSDLLAYKDAIFFSGHKFVGGPGSPGVLIVKKNLMQNEVPTTPGGGTVLFVTEKAQKYLSDIVSREEGGTPDILGSIRLGLAFRLKERVGANTIMALGRHHAQHVRETLIRNSNIVLFARQTDKMDQLPIFSIMIRFDDRFLHHNFVCALLNDLFGVQAHGGCQCAGPYAARMLGLNKEHTFALEHAFSEEDEAIKLGVVRYELDIHSAVWSHISRSTAYSSEKSSLSDLQFCSENAANLPPHYQTTIHCIATHRRENFDQAALKADICIKEAALLANFPEDQKVYKKHEWLRWFVYPYEAVAKYKMGVDKEKITGPCQPKLHVEDATNHIWDGMSSVSQLKAAALRG</sequence>
<dbReference type="Gene3D" id="3.40.640.10">
    <property type="entry name" value="Type I PLP-dependent aspartate aminotransferase-like (Major domain)"/>
    <property type="match status" value="1"/>
</dbReference>
<name>A0A0P1A704_PLAHL</name>
<feature type="domain" description="Aminotransferase class V" evidence="1">
    <location>
        <begin position="7"/>
        <end position="338"/>
    </location>
</feature>
<reference evidence="3" key="1">
    <citation type="submission" date="2014-09" db="EMBL/GenBank/DDBJ databases">
        <authorList>
            <person name="Sharma Rahul"/>
            <person name="Thines Marco"/>
        </authorList>
    </citation>
    <scope>NUCLEOTIDE SEQUENCE [LARGE SCALE GENOMIC DNA]</scope>
</reference>
<dbReference type="STRING" id="4781.A0A0P1A704"/>
<accession>A0A0P1A704</accession>
<keyword evidence="3" id="KW-1185">Reference proteome</keyword>
<dbReference type="InterPro" id="IPR000192">
    <property type="entry name" value="Aminotrans_V_dom"/>
</dbReference>
<dbReference type="OrthoDB" id="420046at2759"/>
<evidence type="ECO:0000259" key="1">
    <source>
        <dbReference type="Pfam" id="PF00266"/>
    </source>
</evidence>
<dbReference type="GeneID" id="36397578"/>
<dbReference type="RefSeq" id="XP_024572793.1">
    <property type="nucleotide sequence ID" value="XM_024720656.1"/>
</dbReference>
<proteinExistence type="predicted"/>
<dbReference type="Pfam" id="PF00266">
    <property type="entry name" value="Aminotran_5"/>
    <property type="match status" value="1"/>
</dbReference>
<dbReference type="EMBL" id="CCYD01000201">
    <property type="protein sequence ID" value="CEG36424.1"/>
    <property type="molecule type" value="Genomic_DNA"/>
</dbReference>
<dbReference type="InterPro" id="IPR015424">
    <property type="entry name" value="PyrdxlP-dep_Trfase"/>
</dbReference>
<dbReference type="OMA" id="PYLDIDM"/>
<evidence type="ECO:0000313" key="3">
    <source>
        <dbReference type="Proteomes" id="UP000054928"/>
    </source>
</evidence>